<dbReference type="PANTHER" id="PTHR13604">
    <property type="entry name" value="DC12-RELATED"/>
    <property type="match status" value="1"/>
</dbReference>
<name>A0ABY7NTU5_9SPHN</name>
<evidence type="ECO:0000256" key="4">
    <source>
        <dbReference type="ARBA" id="ARBA00022801"/>
    </source>
</evidence>
<dbReference type="RefSeq" id="WP_270078496.1">
    <property type="nucleotide sequence ID" value="NZ_CP115174.1"/>
</dbReference>
<dbReference type="EMBL" id="CP115174">
    <property type="protein sequence ID" value="WBO23866.1"/>
    <property type="molecule type" value="Genomic_DNA"/>
</dbReference>
<dbReference type="InterPro" id="IPR003738">
    <property type="entry name" value="SRAP"/>
</dbReference>
<organism evidence="9 10">
    <name type="scientific">Sphingomonas abietis</name>
    <dbReference type="NCBI Taxonomy" id="3012344"/>
    <lineage>
        <taxon>Bacteria</taxon>
        <taxon>Pseudomonadati</taxon>
        <taxon>Pseudomonadota</taxon>
        <taxon>Alphaproteobacteria</taxon>
        <taxon>Sphingomonadales</taxon>
        <taxon>Sphingomonadaceae</taxon>
        <taxon>Sphingomonas</taxon>
    </lineage>
</organism>
<dbReference type="PANTHER" id="PTHR13604:SF0">
    <property type="entry name" value="ABASIC SITE PROCESSING PROTEIN HMCES"/>
    <property type="match status" value="1"/>
</dbReference>
<gene>
    <name evidence="9" type="ORF">PBT88_07070</name>
</gene>
<dbReference type="Gene3D" id="3.90.1680.10">
    <property type="entry name" value="SOS response associated peptidase-like"/>
    <property type="match status" value="1"/>
</dbReference>
<comment type="similarity">
    <text evidence="1 8">Belongs to the SOS response-associated peptidase family.</text>
</comment>
<accession>A0ABY7NTU5</accession>
<keyword evidence="4 8" id="KW-0378">Hydrolase</keyword>
<evidence type="ECO:0000256" key="3">
    <source>
        <dbReference type="ARBA" id="ARBA00022763"/>
    </source>
</evidence>
<dbReference type="EC" id="3.4.-.-" evidence="8"/>
<keyword evidence="7" id="KW-0456">Lyase</keyword>
<evidence type="ECO:0000313" key="10">
    <source>
        <dbReference type="Proteomes" id="UP001210865"/>
    </source>
</evidence>
<reference evidence="9 10" key="1">
    <citation type="submission" date="2022-12" db="EMBL/GenBank/DDBJ databases">
        <title>Sphingomonas abieness sp. nov., an endophytic bacterium isolated from Abies koreana.</title>
        <authorList>
            <person name="Jiang L."/>
            <person name="Lee J."/>
        </authorList>
    </citation>
    <scope>NUCLEOTIDE SEQUENCE [LARGE SCALE GENOMIC DNA]</scope>
    <source>
        <strain evidence="10">PAMB 00755</strain>
    </source>
</reference>
<keyword evidence="2 8" id="KW-0645">Protease</keyword>
<protein>
    <recommendedName>
        <fullName evidence="8">Abasic site processing protein</fullName>
        <ecNumber evidence="8">3.4.-.-</ecNumber>
    </recommendedName>
</protein>
<evidence type="ECO:0000256" key="2">
    <source>
        <dbReference type="ARBA" id="ARBA00022670"/>
    </source>
</evidence>
<evidence type="ECO:0000256" key="7">
    <source>
        <dbReference type="ARBA" id="ARBA00023239"/>
    </source>
</evidence>
<evidence type="ECO:0000256" key="6">
    <source>
        <dbReference type="ARBA" id="ARBA00023125"/>
    </source>
</evidence>
<keyword evidence="5" id="KW-0190">Covalent protein-DNA linkage</keyword>
<keyword evidence="10" id="KW-1185">Reference proteome</keyword>
<evidence type="ECO:0000313" key="9">
    <source>
        <dbReference type="EMBL" id="WBO23866.1"/>
    </source>
</evidence>
<evidence type="ECO:0000256" key="8">
    <source>
        <dbReference type="RuleBase" id="RU364100"/>
    </source>
</evidence>
<dbReference type="InterPro" id="IPR036590">
    <property type="entry name" value="SRAP-like"/>
</dbReference>
<evidence type="ECO:0000256" key="5">
    <source>
        <dbReference type="ARBA" id="ARBA00023124"/>
    </source>
</evidence>
<sequence>MCNDYRLEVEIASIVEDFSDLKIKIRTHEGTPNVPACADIKISDTAPIVRSIDGERGAGELVNRKWSWPGQGGKPVYNFRSDGREFASGRCLILADGFYEFTDPLPGQKRKTKWLFTMKDHDWFCIAGIWRADPEFGEAFTMLTTEPGQDVAPYHHRQIIPLPRDRWADWLDATVPAQDVLGVLPKGSLPATRVFPPEAAQGTLV</sequence>
<evidence type="ECO:0000256" key="1">
    <source>
        <dbReference type="ARBA" id="ARBA00008136"/>
    </source>
</evidence>
<proteinExistence type="inferred from homology"/>
<dbReference type="SUPFAM" id="SSF143081">
    <property type="entry name" value="BB1717-like"/>
    <property type="match status" value="1"/>
</dbReference>
<keyword evidence="6" id="KW-0238">DNA-binding</keyword>
<dbReference type="Pfam" id="PF02586">
    <property type="entry name" value="SRAP"/>
    <property type="match status" value="1"/>
</dbReference>
<keyword evidence="3" id="KW-0227">DNA damage</keyword>
<dbReference type="Proteomes" id="UP001210865">
    <property type="component" value="Chromosome"/>
</dbReference>